<accession>A0A516SBB2</accession>
<evidence type="ECO:0000313" key="2">
    <source>
        <dbReference type="EMBL" id="QDQ25358.1"/>
    </source>
</evidence>
<keyword evidence="3" id="KW-1185">Reference proteome</keyword>
<feature type="compositionally biased region" description="Basic and acidic residues" evidence="1">
    <location>
        <begin position="117"/>
        <end position="155"/>
    </location>
</feature>
<name>A0A516SBB2_9NEIS</name>
<protein>
    <submittedName>
        <fullName evidence="2">Uncharacterized protein</fullName>
    </submittedName>
</protein>
<evidence type="ECO:0000313" key="3">
    <source>
        <dbReference type="Proteomes" id="UP000317550"/>
    </source>
</evidence>
<feature type="region of interest" description="Disordered" evidence="1">
    <location>
        <begin position="17"/>
        <end position="36"/>
    </location>
</feature>
<dbReference type="EMBL" id="CP041730">
    <property type="protein sequence ID" value="QDQ25358.1"/>
    <property type="molecule type" value="Genomic_DNA"/>
</dbReference>
<gene>
    <name evidence="2" type="ORF">FNU76_02750</name>
</gene>
<evidence type="ECO:0000256" key="1">
    <source>
        <dbReference type="SAM" id="MobiDB-lite"/>
    </source>
</evidence>
<dbReference type="RefSeq" id="WP_143856283.1">
    <property type="nucleotide sequence ID" value="NZ_CP041730.1"/>
</dbReference>
<proteinExistence type="predicted"/>
<dbReference type="AlphaFoldDB" id="A0A516SBB2"/>
<organism evidence="2 3">
    <name type="scientific">Chitinimonas arctica</name>
    <dbReference type="NCBI Taxonomy" id="2594795"/>
    <lineage>
        <taxon>Bacteria</taxon>
        <taxon>Pseudomonadati</taxon>
        <taxon>Pseudomonadota</taxon>
        <taxon>Betaproteobacteria</taxon>
        <taxon>Neisseriales</taxon>
        <taxon>Chitinibacteraceae</taxon>
        <taxon>Chitinimonas</taxon>
    </lineage>
</organism>
<dbReference type="KEGG" id="cari:FNU76_02750"/>
<feature type="region of interest" description="Disordered" evidence="1">
    <location>
        <begin position="114"/>
        <end position="196"/>
    </location>
</feature>
<dbReference type="Proteomes" id="UP000317550">
    <property type="component" value="Chromosome"/>
</dbReference>
<sequence length="196" mass="21016">MLIALIAAFSRLPQRQAEPALKQPDKPAPSRAPEKPNLKEYNLQIGLLGPWTVETFAKASISPIAIADACHDRAPSLPGEVGGFLGLAGCVFGLAEAGMSWRATIQLAIAIRQSRAQKRDNKPAAKAFEKAKTAERENKSKADEAERADSSRQEQTHPASDEITVESPLLARVDRSSALPASQSEESDNPASIADH</sequence>
<reference evidence="3" key="1">
    <citation type="submission" date="2019-07" db="EMBL/GenBank/DDBJ databases">
        <title>Chitinimonas sp. nov., isolated from Ny-Alesund, arctica soil.</title>
        <authorList>
            <person name="Xu Q."/>
            <person name="Peng F."/>
        </authorList>
    </citation>
    <scope>NUCLEOTIDE SEQUENCE [LARGE SCALE GENOMIC DNA]</scope>
    <source>
        <strain evidence="3">R3-44</strain>
    </source>
</reference>